<dbReference type="InterPro" id="IPR017896">
    <property type="entry name" value="4Fe4S_Fe-S-bd"/>
</dbReference>
<dbReference type="NCBIfam" id="TIGR04105">
    <property type="entry name" value="FeFe_hydrog_B1"/>
    <property type="match status" value="1"/>
</dbReference>
<evidence type="ECO:0000256" key="1">
    <source>
        <dbReference type="ARBA" id="ARBA00022448"/>
    </source>
</evidence>
<keyword evidence="9" id="KW-1185">Reference proteome</keyword>
<keyword evidence="5" id="KW-0408">Iron</keyword>
<organism evidence="8 9">
    <name type="scientific">Heliomicrobium gestii</name>
    <name type="common">Heliobacterium gestii</name>
    <dbReference type="NCBI Taxonomy" id="2699"/>
    <lineage>
        <taxon>Bacteria</taxon>
        <taxon>Bacillati</taxon>
        <taxon>Bacillota</taxon>
        <taxon>Clostridia</taxon>
        <taxon>Eubacteriales</taxon>
        <taxon>Heliobacteriaceae</taxon>
        <taxon>Heliomicrobium</taxon>
    </lineage>
</organism>
<keyword evidence="4" id="KW-0249">Electron transport</keyword>
<accession>A0A845LAV7</accession>
<evidence type="ECO:0000256" key="6">
    <source>
        <dbReference type="ARBA" id="ARBA00023014"/>
    </source>
</evidence>
<sequence length="487" mass="52711">MQPKFETTVQLLRHEVLTHVAKLAMEKTLDQHRDLIPYMIVQGKKPRFRCCVYKERAVLKERVILACGNDVRGSSGIIQVMQTACEECPVERFTVTEACRGCIAHPCMEACPVGAISQINRRAIINQEKCIECGRCRQACPYGAITDTQRPCVKACPVKAISHSEDKLATIDQKKCINCGQCAYRCPFGAISDKSSITQVIGTVQAKDQPVYAVVAPAVVAQFPDANLGQIRTALKQIGFFDVVEAALGADMIVPEEAKELETKIQEGSFLTTSCCPAFYDLVDKHFPSLKDKVSSTVSPMIAAARYIKSKDANAVVVFIGPCIAKKAEITRESVVGAVDFTLTFEEMLALFQAADIDPAQCEANLREETSPYSRAFARSGGVTAAVVQSLKEANKTLEVRPAKCNGAEECIKALRLAKVGKLPENFIEGMVCVNGCIGGPAALNHSAKAKAMIDQFSAEAQVKTIGEALEPLDDGVVDLHSHPAPA</sequence>
<feature type="domain" description="4Fe-4S ferredoxin-type" evidence="7">
    <location>
        <begin position="167"/>
        <end position="196"/>
    </location>
</feature>
<dbReference type="InterPro" id="IPR009016">
    <property type="entry name" value="Fe_hydrogenase"/>
</dbReference>
<gene>
    <name evidence="8" type="ORF">GTO89_05235</name>
</gene>
<evidence type="ECO:0000256" key="2">
    <source>
        <dbReference type="ARBA" id="ARBA00022485"/>
    </source>
</evidence>
<evidence type="ECO:0000256" key="4">
    <source>
        <dbReference type="ARBA" id="ARBA00022982"/>
    </source>
</evidence>
<dbReference type="PROSITE" id="PS51379">
    <property type="entry name" value="4FE4S_FER_2"/>
    <property type="match status" value="3"/>
</dbReference>
<evidence type="ECO:0000259" key="7">
    <source>
        <dbReference type="PROSITE" id="PS51379"/>
    </source>
</evidence>
<dbReference type="PANTHER" id="PTHR42859:SF10">
    <property type="entry name" value="DIMETHYLSULFOXIDE REDUCTASE CHAIN B"/>
    <property type="match status" value="1"/>
</dbReference>
<dbReference type="InterPro" id="IPR050294">
    <property type="entry name" value="RnfB_subfamily"/>
</dbReference>
<dbReference type="PANTHER" id="PTHR42859">
    <property type="entry name" value="OXIDOREDUCTASE"/>
    <property type="match status" value="1"/>
</dbReference>
<reference evidence="8 9" key="1">
    <citation type="submission" date="2020-01" db="EMBL/GenBank/DDBJ databases">
        <title>Whole genome sequence of Heliobacterium gestii DSM 11169.</title>
        <authorList>
            <person name="Kyndt J.A."/>
            <person name="Meyer T.E."/>
        </authorList>
    </citation>
    <scope>NUCLEOTIDE SEQUENCE [LARGE SCALE GENOMIC DNA]</scope>
    <source>
        <strain evidence="8 9">DSM 11169</strain>
    </source>
</reference>
<keyword evidence="3" id="KW-0479">Metal-binding</keyword>
<comment type="caution">
    <text evidence="8">The sequence shown here is derived from an EMBL/GenBank/DDBJ whole genome shotgun (WGS) entry which is preliminary data.</text>
</comment>
<keyword evidence="6" id="KW-0411">Iron-sulfur</keyword>
<dbReference type="AlphaFoldDB" id="A0A845LAV7"/>
<proteinExistence type="predicted"/>
<dbReference type="GO" id="GO:0046872">
    <property type="term" value="F:metal ion binding"/>
    <property type="evidence" value="ECO:0007669"/>
    <property type="project" value="UniProtKB-KW"/>
</dbReference>
<dbReference type="EMBL" id="WXEX01000003">
    <property type="protein sequence ID" value="MZP42444.1"/>
    <property type="molecule type" value="Genomic_DNA"/>
</dbReference>
<keyword evidence="1" id="KW-0813">Transport</keyword>
<dbReference type="SUPFAM" id="SSF53920">
    <property type="entry name" value="Fe-only hydrogenase"/>
    <property type="match status" value="1"/>
</dbReference>
<protein>
    <submittedName>
        <fullName evidence="8">4Fe-4S dicluster domain-containing protein</fullName>
    </submittedName>
</protein>
<dbReference type="Gene3D" id="3.30.70.20">
    <property type="match status" value="2"/>
</dbReference>
<dbReference type="CDD" id="cd10549">
    <property type="entry name" value="MtMvhB_like"/>
    <property type="match status" value="1"/>
</dbReference>
<dbReference type="Pfam" id="PF25160">
    <property type="entry name" value="LdpA_Fe-S-bd"/>
    <property type="match status" value="1"/>
</dbReference>
<feature type="domain" description="4Fe-4S ferredoxin-type" evidence="7">
    <location>
        <begin position="121"/>
        <end position="150"/>
    </location>
</feature>
<evidence type="ECO:0000256" key="5">
    <source>
        <dbReference type="ARBA" id="ARBA00023004"/>
    </source>
</evidence>
<dbReference type="InterPro" id="IPR057431">
    <property type="entry name" value="LdpA_Fe-S-bd"/>
</dbReference>
<name>A0A845LAV7_HELGE</name>
<evidence type="ECO:0000313" key="9">
    <source>
        <dbReference type="Proteomes" id="UP000471031"/>
    </source>
</evidence>
<dbReference type="Pfam" id="PF00037">
    <property type="entry name" value="Fer4"/>
    <property type="match status" value="1"/>
</dbReference>
<dbReference type="InterPro" id="IPR017900">
    <property type="entry name" value="4Fe4S_Fe_S_CS"/>
</dbReference>
<dbReference type="SUPFAM" id="SSF54862">
    <property type="entry name" value="4Fe-4S ferredoxins"/>
    <property type="match status" value="1"/>
</dbReference>
<dbReference type="InterPro" id="IPR027631">
    <property type="entry name" value="Mono_FeFe_hydrog"/>
</dbReference>
<dbReference type="GO" id="GO:0051539">
    <property type="term" value="F:4 iron, 4 sulfur cluster binding"/>
    <property type="evidence" value="ECO:0007669"/>
    <property type="project" value="UniProtKB-KW"/>
</dbReference>
<evidence type="ECO:0000313" key="8">
    <source>
        <dbReference type="EMBL" id="MZP42444.1"/>
    </source>
</evidence>
<dbReference type="Pfam" id="PF02906">
    <property type="entry name" value="Fe_hyd_lg_C"/>
    <property type="match status" value="1"/>
</dbReference>
<dbReference type="OrthoDB" id="9798098at2"/>
<dbReference type="RefSeq" id="WP_161261001.1">
    <property type="nucleotide sequence ID" value="NZ_JAFBDC010000020.1"/>
</dbReference>
<dbReference type="Gene3D" id="3.40.950.10">
    <property type="entry name" value="Fe-only Hydrogenase (Larger Subunit), Chain L, domain 3"/>
    <property type="match status" value="1"/>
</dbReference>
<keyword evidence="2" id="KW-0004">4Fe-4S</keyword>
<dbReference type="PROSITE" id="PS00198">
    <property type="entry name" value="4FE4S_FER_1"/>
    <property type="match status" value="2"/>
</dbReference>
<dbReference type="InterPro" id="IPR004108">
    <property type="entry name" value="Fe_hydrogenase_lsu_C"/>
</dbReference>
<evidence type="ECO:0000256" key="3">
    <source>
        <dbReference type="ARBA" id="ARBA00022723"/>
    </source>
</evidence>
<feature type="domain" description="4Fe-4S ferredoxin-type" evidence="7">
    <location>
        <begin position="91"/>
        <end position="117"/>
    </location>
</feature>
<dbReference type="Proteomes" id="UP000471031">
    <property type="component" value="Unassembled WGS sequence"/>
</dbReference>